<evidence type="ECO:0000256" key="6">
    <source>
        <dbReference type="ARBA" id="ARBA00022763"/>
    </source>
</evidence>
<dbReference type="GO" id="GO:0048476">
    <property type="term" value="C:Holliday junction resolvase complex"/>
    <property type="evidence" value="ECO:0007669"/>
    <property type="project" value="UniProtKB-UniRule"/>
</dbReference>
<feature type="binding site" evidence="13">
    <location>
        <position position="140"/>
    </location>
    <ligand>
        <name>Mg(2+)</name>
        <dbReference type="ChEBI" id="CHEBI:18420"/>
        <label>1</label>
    </ligand>
</feature>
<keyword evidence="10 13" id="KW-0233">DNA recombination</keyword>
<sequence length="158" mass="17311">MNILGIDPGIARTGWGIIHYDSNSSVALAFDCIETKKNLAPESRLEDLYTSLKKILKKWRPKEAAVEKLFFNTNAKTALAVGEARGVTLLALKQEAIPVSQYTPLEVKMAVSGYGRADKHQVELMVKMLLNLKVIPSPDDVTDALAVAITHGVIKKPK</sequence>
<comment type="catalytic activity">
    <reaction evidence="12 13">
        <text>Endonucleolytic cleavage at a junction such as a reciprocal single-stranded crossover between two homologous DNA duplexes (Holliday junction).</text>
        <dbReference type="EC" id="3.1.21.10"/>
    </reaction>
</comment>
<organism evidence="15 16">
    <name type="scientific">Candidatus Chisholmbacteria bacterium RIFCSPHIGHO2_01_FULL_52_32</name>
    <dbReference type="NCBI Taxonomy" id="1797591"/>
    <lineage>
        <taxon>Bacteria</taxon>
        <taxon>Candidatus Chisholmiibacteriota</taxon>
    </lineage>
</organism>
<keyword evidence="3 13" id="KW-0540">Nuclease</keyword>
<evidence type="ECO:0000256" key="12">
    <source>
        <dbReference type="ARBA" id="ARBA00029354"/>
    </source>
</evidence>
<dbReference type="GO" id="GO:0005737">
    <property type="term" value="C:cytoplasm"/>
    <property type="evidence" value="ECO:0007669"/>
    <property type="project" value="UniProtKB-SubCell"/>
</dbReference>
<dbReference type="EMBL" id="MHCJ01000003">
    <property type="protein sequence ID" value="OGY18388.1"/>
    <property type="molecule type" value="Genomic_DNA"/>
</dbReference>
<dbReference type="GO" id="GO:0000287">
    <property type="term" value="F:magnesium ion binding"/>
    <property type="evidence" value="ECO:0007669"/>
    <property type="project" value="UniProtKB-UniRule"/>
</dbReference>
<evidence type="ECO:0000256" key="1">
    <source>
        <dbReference type="ARBA" id="ARBA00009518"/>
    </source>
</evidence>
<feature type="active site" evidence="13">
    <location>
        <position position="7"/>
    </location>
</feature>
<dbReference type="FunFam" id="3.30.420.10:FF:000002">
    <property type="entry name" value="Crossover junction endodeoxyribonuclease RuvC"/>
    <property type="match status" value="1"/>
</dbReference>
<evidence type="ECO:0000256" key="11">
    <source>
        <dbReference type="ARBA" id="ARBA00023204"/>
    </source>
</evidence>
<dbReference type="CDD" id="cd16962">
    <property type="entry name" value="RuvC"/>
    <property type="match status" value="1"/>
</dbReference>
<comment type="function">
    <text evidence="13">The RuvA-RuvB-RuvC complex processes Holliday junction (HJ) DNA during genetic recombination and DNA repair. Endonuclease that resolves HJ intermediates. Cleaves cruciform DNA by making single-stranded nicks across the HJ at symmetrical positions within the homologous arms, yielding a 5'-phosphate and a 3'-hydroxyl group; requires a central core of homology in the junction. The consensus cleavage sequence is 5'-(A/T)TT(C/G)-3'. Cleavage occurs on the 3'-side of the TT dinucleotide at the point of strand exchange. HJ branch migration catalyzed by RuvA-RuvB allows RuvC to scan DNA until it finds its consensus sequence, where it cleaves and resolves the cruciform DNA.</text>
</comment>
<reference evidence="15 16" key="1">
    <citation type="journal article" date="2016" name="Nat. Commun.">
        <title>Thousands of microbial genomes shed light on interconnected biogeochemical processes in an aquifer system.</title>
        <authorList>
            <person name="Anantharaman K."/>
            <person name="Brown C.T."/>
            <person name="Hug L.A."/>
            <person name="Sharon I."/>
            <person name="Castelle C.J."/>
            <person name="Probst A.J."/>
            <person name="Thomas B.C."/>
            <person name="Singh A."/>
            <person name="Wilkins M.J."/>
            <person name="Karaoz U."/>
            <person name="Brodie E.L."/>
            <person name="Williams K.H."/>
            <person name="Hubbard S.S."/>
            <person name="Banfield J.F."/>
        </authorList>
    </citation>
    <scope>NUCLEOTIDE SEQUENCE [LARGE SCALE GENOMIC DNA]</scope>
</reference>
<accession>A0A1G1VSK6</accession>
<dbReference type="InterPro" id="IPR002176">
    <property type="entry name" value="X-over_junc_endoDNase_RuvC"/>
</dbReference>
<name>A0A1G1VSK6_9BACT</name>
<evidence type="ECO:0000256" key="13">
    <source>
        <dbReference type="HAMAP-Rule" id="MF_00034"/>
    </source>
</evidence>
<keyword evidence="8 13" id="KW-0460">Magnesium</keyword>
<keyword evidence="5 13" id="KW-0255">Endonuclease</keyword>
<feature type="binding site" evidence="13">
    <location>
        <position position="67"/>
    </location>
    <ligand>
        <name>Mg(2+)</name>
        <dbReference type="ChEBI" id="CHEBI:18420"/>
        <label>2</label>
    </ligand>
</feature>
<comment type="subcellular location">
    <subcellularLocation>
        <location evidence="13">Cytoplasm</location>
    </subcellularLocation>
</comment>
<dbReference type="PROSITE" id="PS01321">
    <property type="entry name" value="RUVC"/>
    <property type="match status" value="1"/>
</dbReference>
<dbReference type="AlphaFoldDB" id="A0A1G1VSK6"/>
<comment type="caution">
    <text evidence="15">The sequence shown here is derived from an EMBL/GenBank/DDBJ whole genome shotgun (WGS) entry which is preliminary data.</text>
</comment>
<feature type="binding site" evidence="13">
    <location>
        <position position="7"/>
    </location>
    <ligand>
        <name>Mg(2+)</name>
        <dbReference type="ChEBI" id="CHEBI:18420"/>
        <label>1</label>
    </ligand>
</feature>
<dbReference type="InterPro" id="IPR012337">
    <property type="entry name" value="RNaseH-like_sf"/>
</dbReference>
<dbReference type="Gene3D" id="3.30.420.10">
    <property type="entry name" value="Ribonuclease H-like superfamily/Ribonuclease H"/>
    <property type="match status" value="1"/>
</dbReference>
<dbReference type="Proteomes" id="UP000179233">
    <property type="component" value="Unassembled WGS sequence"/>
</dbReference>
<protein>
    <recommendedName>
        <fullName evidence="13 14">Crossover junction endodeoxyribonuclease RuvC</fullName>
        <ecNumber evidence="13 14">3.1.21.10</ecNumber>
    </recommendedName>
    <alternativeName>
        <fullName evidence="13">Holliday junction nuclease RuvC</fullName>
    </alternativeName>
    <alternativeName>
        <fullName evidence="13">Holliday junction resolvase RuvC</fullName>
    </alternativeName>
</protein>
<comment type="subunit">
    <text evidence="13">Homodimer which binds Holliday junction (HJ) DNA. The HJ becomes 2-fold symmetrical on binding to RuvC with unstacked arms; it has a different conformation from HJ DNA in complex with RuvA. In the full resolvosome a probable DNA-RuvA(4)-RuvB(12)-RuvC(2) complex forms which resolves the HJ.</text>
</comment>
<dbReference type="InterPro" id="IPR036397">
    <property type="entry name" value="RNaseH_sf"/>
</dbReference>
<evidence type="ECO:0000256" key="10">
    <source>
        <dbReference type="ARBA" id="ARBA00023172"/>
    </source>
</evidence>
<keyword evidence="2 13" id="KW-0963">Cytoplasm</keyword>
<dbReference type="NCBIfam" id="TIGR00228">
    <property type="entry name" value="ruvC"/>
    <property type="match status" value="1"/>
</dbReference>
<evidence type="ECO:0000313" key="15">
    <source>
        <dbReference type="EMBL" id="OGY18388.1"/>
    </source>
</evidence>
<comment type="similarity">
    <text evidence="1 13">Belongs to the RuvC family.</text>
</comment>
<evidence type="ECO:0000256" key="5">
    <source>
        <dbReference type="ARBA" id="ARBA00022759"/>
    </source>
</evidence>
<dbReference type="Pfam" id="PF02075">
    <property type="entry name" value="RuvC"/>
    <property type="match status" value="1"/>
</dbReference>
<keyword evidence="6 13" id="KW-0227">DNA damage</keyword>
<dbReference type="EC" id="3.1.21.10" evidence="13 14"/>
<dbReference type="GO" id="GO:0008821">
    <property type="term" value="F:crossover junction DNA endonuclease activity"/>
    <property type="evidence" value="ECO:0007669"/>
    <property type="project" value="UniProtKB-UniRule"/>
</dbReference>
<dbReference type="SUPFAM" id="SSF53098">
    <property type="entry name" value="Ribonuclease H-like"/>
    <property type="match status" value="1"/>
</dbReference>
<comment type="cofactor">
    <cofactor evidence="13">
        <name>Mg(2+)</name>
        <dbReference type="ChEBI" id="CHEBI:18420"/>
    </cofactor>
    <text evidence="13">Binds 2 Mg(2+) ion per subunit.</text>
</comment>
<evidence type="ECO:0000256" key="8">
    <source>
        <dbReference type="ARBA" id="ARBA00022842"/>
    </source>
</evidence>
<dbReference type="InterPro" id="IPR020563">
    <property type="entry name" value="X-over_junc_endoDNase_Mg_BS"/>
</dbReference>
<keyword evidence="4 13" id="KW-0479">Metal-binding</keyword>
<evidence type="ECO:0000256" key="3">
    <source>
        <dbReference type="ARBA" id="ARBA00022722"/>
    </source>
</evidence>
<evidence type="ECO:0000256" key="4">
    <source>
        <dbReference type="ARBA" id="ARBA00022723"/>
    </source>
</evidence>
<evidence type="ECO:0000313" key="16">
    <source>
        <dbReference type="Proteomes" id="UP000179233"/>
    </source>
</evidence>
<dbReference type="HAMAP" id="MF_00034">
    <property type="entry name" value="RuvC"/>
    <property type="match status" value="1"/>
</dbReference>
<dbReference type="PRINTS" id="PR00696">
    <property type="entry name" value="RSOLVASERUVC"/>
</dbReference>
<evidence type="ECO:0000256" key="14">
    <source>
        <dbReference type="NCBIfam" id="TIGR00228"/>
    </source>
</evidence>
<evidence type="ECO:0000256" key="7">
    <source>
        <dbReference type="ARBA" id="ARBA00022801"/>
    </source>
</evidence>
<feature type="active site" evidence="13">
    <location>
        <position position="140"/>
    </location>
</feature>
<dbReference type="GO" id="GO:0006310">
    <property type="term" value="P:DNA recombination"/>
    <property type="evidence" value="ECO:0007669"/>
    <property type="project" value="UniProtKB-UniRule"/>
</dbReference>
<feature type="active site" evidence="13">
    <location>
        <position position="67"/>
    </location>
</feature>
<dbReference type="GO" id="GO:0006281">
    <property type="term" value="P:DNA repair"/>
    <property type="evidence" value="ECO:0007669"/>
    <property type="project" value="UniProtKB-UniRule"/>
</dbReference>
<keyword evidence="7 13" id="KW-0378">Hydrolase</keyword>
<dbReference type="NCBIfam" id="NF000711">
    <property type="entry name" value="PRK00039.2-1"/>
    <property type="match status" value="1"/>
</dbReference>
<evidence type="ECO:0000256" key="9">
    <source>
        <dbReference type="ARBA" id="ARBA00023125"/>
    </source>
</evidence>
<keyword evidence="11 13" id="KW-0234">DNA repair</keyword>
<evidence type="ECO:0000256" key="2">
    <source>
        <dbReference type="ARBA" id="ARBA00022490"/>
    </source>
</evidence>
<dbReference type="PANTHER" id="PTHR30194:SF3">
    <property type="entry name" value="CROSSOVER JUNCTION ENDODEOXYRIBONUCLEASE RUVC"/>
    <property type="match status" value="1"/>
</dbReference>
<gene>
    <name evidence="13" type="primary">ruvC</name>
    <name evidence="15" type="ORF">A2786_02700</name>
</gene>
<dbReference type="GO" id="GO:0003677">
    <property type="term" value="F:DNA binding"/>
    <property type="evidence" value="ECO:0007669"/>
    <property type="project" value="UniProtKB-KW"/>
</dbReference>
<proteinExistence type="inferred from homology"/>
<keyword evidence="9 13" id="KW-0238">DNA-binding</keyword>
<dbReference type="PANTHER" id="PTHR30194">
    <property type="entry name" value="CROSSOVER JUNCTION ENDODEOXYRIBONUCLEASE RUVC"/>
    <property type="match status" value="1"/>
</dbReference>